<proteinExistence type="predicted"/>
<dbReference type="GO" id="GO:0016787">
    <property type="term" value="F:hydrolase activity"/>
    <property type="evidence" value="ECO:0007669"/>
    <property type="project" value="InterPro"/>
</dbReference>
<evidence type="ECO:0000256" key="1">
    <source>
        <dbReference type="SAM" id="SignalP"/>
    </source>
</evidence>
<sequence>MIRRSLLRTWLRGAAVAGGLLLCATPVLAQRGAVLGGVPAQPRADGRYIIYLHGRIIEEKGPRPTDERFGIYEYQQILDTLAASGADVIAEQRPAGTDFRAFGSHVADQVRQLAAAGVPAERIAVVGFSKGGAIAIIAAALLRDPAVTFVFLAPCGDWVNGRDDVDVRGRILSIYEASDELGTSCEPLFSQARAPGEHREIRINTGGGHGAFYRPRPEWLAPLFQWIERR</sequence>
<organism evidence="3 4">
    <name type="scientific">Longimicrobium terrae</name>
    <dbReference type="NCBI Taxonomy" id="1639882"/>
    <lineage>
        <taxon>Bacteria</taxon>
        <taxon>Pseudomonadati</taxon>
        <taxon>Gemmatimonadota</taxon>
        <taxon>Longimicrobiia</taxon>
        <taxon>Longimicrobiales</taxon>
        <taxon>Longimicrobiaceae</taxon>
        <taxon>Longimicrobium</taxon>
    </lineage>
</organism>
<reference evidence="3 4" key="1">
    <citation type="submission" date="2020-08" db="EMBL/GenBank/DDBJ databases">
        <title>Genomic Encyclopedia of Type Strains, Phase IV (KMG-IV): sequencing the most valuable type-strain genomes for metagenomic binning, comparative biology and taxonomic classification.</title>
        <authorList>
            <person name="Goeker M."/>
        </authorList>
    </citation>
    <scope>NUCLEOTIDE SEQUENCE [LARGE SCALE GENOMIC DNA]</scope>
    <source>
        <strain evidence="3 4">DSM 29007</strain>
    </source>
</reference>
<comment type="caution">
    <text evidence="3">The sequence shown here is derived from an EMBL/GenBank/DDBJ whole genome shotgun (WGS) entry which is preliminary data.</text>
</comment>
<keyword evidence="1" id="KW-0732">Signal</keyword>
<dbReference type="InterPro" id="IPR003140">
    <property type="entry name" value="PLipase/COase/thioEstase"/>
</dbReference>
<accession>A0A841GJH8</accession>
<gene>
    <name evidence="3" type="ORF">HNQ61_000462</name>
</gene>
<dbReference type="EMBL" id="JACHIA010000001">
    <property type="protein sequence ID" value="MBB6068851.1"/>
    <property type="molecule type" value="Genomic_DNA"/>
</dbReference>
<dbReference type="Gene3D" id="3.40.50.1820">
    <property type="entry name" value="alpha/beta hydrolase"/>
    <property type="match status" value="1"/>
</dbReference>
<dbReference type="AlphaFoldDB" id="A0A841GJH8"/>
<protein>
    <recommendedName>
        <fullName evidence="2">Phospholipase/carboxylesterase/thioesterase domain-containing protein</fullName>
    </recommendedName>
</protein>
<feature type="signal peptide" evidence="1">
    <location>
        <begin position="1"/>
        <end position="29"/>
    </location>
</feature>
<dbReference type="Proteomes" id="UP000582837">
    <property type="component" value="Unassembled WGS sequence"/>
</dbReference>
<feature type="chain" id="PRO_5032608922" description="Phospholipase/carboxylesterase/thioesterase domain-containing protein" evidence="1">
    <location>
        <begin position="30"/>
        <end position="230"/>
    </location>
</feature>
<dbReference type="Pfam" id="PF02230">
    <property type="entry name" value="Abhydrolase_2"/>
    <property type="match status" value="1"/>
</dbReference>
<dbReference type="RefSeq" id="WP_170031284.1">
    <property type="nucleotide sequence ID" value="NZ_JABDTL010000001.1"/>
</dbReference>
<keyword evidence="4" id="KW-1185">Reference proteome</keyword>
<evidence type="ECO:0000259" key="2">
    <source>
        <dbReference type="Pfam" id="PF02230"/>
    </source>
</evidence>
<evidence type="ECO:0000313" key="4">
    <source>
        <dbReference type="Proteomes" id="UP000582837"/>
    </source>
</evidence>
<dbReference type="SUPFAM" id="SSF53474">
    <property type="entry name" value="alpha/beta-Hydrolases"/>
    <property type="match status" value="1"/>
</dbReference>
<evidence type="ECO:0000313" key="3">
    <source>
        <dbReference type="EMBL" id="MBB6068851.1"/>
    </source>
</evidence>
<name>A0A841GJH8_9BACT</name>
<feature type="domain" description="Phospholipase/carboxylesterase/thioesterase" evidence="2">
    <location>
        <begin position="104"/>
        <end position="145"/>
    </location>
</feature>
<dbReference type="InterPro" id="IPR029058">
    <property type="entry name" value="AB_hydrolase_fold"/>
</dbReference>